<proteinExistence type="predicted"/>
<evidence type="ECO:0000313" key="2">
    <source>
        <dbReference type="Proteomes" id="UP000012960"/>
    </source>
</evidence>
<name>A0A804K170_MUSAM</name>
<organism evidence="1 2">
    <name type="scientific">Musa acuminata subsp. malaccensis</name>
    <name type="common">Wild banana</name>
    <name type="synonym">Musa malaccensis</name>
    <dbReference type="NCBI Taxonomy" id="214687"/>
    <lineage>
        <taxon>Eukaryota</taxon>
        <taxon>Viridiplantae</taxon>
        <taxon>Streptophyta</taxon>
        <taxon>Embryophyta</taxon>
        <taxon>Tracheophyta</taxon>
        <taxon>Spermatophyta</taxon>
        <taxon>Magnoliopsida</taxon>
        <taxon>Liliopsida</taxon>
        <taxon>Zingiberales</taxon>
        <taxon>Musaceae</taxon>
        <taxon>Musa</taxon>
    </lineage>
</organism>
<dbReference type="InParanoid" id="A0A804K170"/>
<accession>A0A804K170</accession>
<sequence>MRKVLSTMFL</sequence>
<keyword evidence="2" id="KW-1185">Reference proteome</keyword>
<evidence type="ECO:0000313" key="1">
    <source>
        <dbReference type="EnsemblPlants" id="Ma07_p29140.1"/>
    </source>
</evidence>
<dbReference type="Proteomes" id="UP000012960">
    <property type="component" value="Unplaced"/>
</dbReference>
<dbReference type="EnsemblPlants" id="Ma07_t29140.1">
    <property type="protein sequence ID" value="Ma07_p29140.1"/>
    <property type="gene ID" value="Ma07_g29140"/>
</dbReference>
<protein>
    <submittedName>
        <fullName evidence="1">Uncharacterized protein</fullName>
    </submittedName>
</protein>
<reference evidence="1" key="1">
    <citation type="submission" date="2021-05" db="UniProtKB">
        <authorList>
            <consortium name="EnsemblPlants"/>
        </authorList>
    </citation>
    <scope>IDENTIFICATION</scope>
    <source>
        <strain evidence="1">subsp. malaccensis</strain>
    </source>
</reference>
<dbReference type="Gramene" id="Ma07_t29140.1">
    <property type="protein sequence ID" value="Ma07_p29140.1"/>
    <property type="gene ID" value="Ma07_g29140"/>
</dbReference>